<feature type="transmembrane region" description="Helical" evidence="2">
    <location>
        <begin position="130"/>
        <end position="148"/>
    </location>
</feature>
<keyword evidence="5" id="KW-1185">Reference proteome</keyword>
<evidence type="ECO:0000256" key="1">
    <source>
        <dbReference type="SAM" id="MobiDB-lite"/>
    </source>
</evidence>
<dbReference type="eggNOG" id="KOG1109">
    <property type="taxonomic scope" value="Eukaryota"/>
</dbReference>
<feature type="transmembrane region" description="Helical" evidence="2">
    <location>
        <begin position="427"/>
        <end position="445"/>
    </location>
</feature>
<gene>
    <name evidence="3" type="ORF">GUITHDRAFT_136143</name>
</gene>
<organism evidence="3">
    <name type="scientific">Guillardia theta (strain CCMP2712)</name>
    <name type="common">Cryptophyte</name>
    <dbReference type="NCBI Taxonomy" id="905079"/>
    <lineage>
        <taxon>Eukaryota</taxon>
        <taxon>Cryptophyceae</taxon>
        <taxon>Pyrenomonadales</taxon>
        <taxon>Geminigeraceae</taxon>
        <taxon>Guillardia</taxon>
    </lineage>
</organism>
<reference evidence="4" key="3">
    <citation type="submission" date="2016-03" db="UniProtKB">
        <authorList>
            <consortium name="EnsemblProtists"/>
        </authorList>
    </citation>
    <scope>IDENTIFICATION</scope>
</reference>
<evidence type="ECO:0000256" key="2">
    <source>
        <dbReference type="SAM" id="Phobius"/>
    </source>
</evidence>
<feature type="compositionally biased region" description="Low complexity" evidence="1">
    <location>
        <begin position="11"/>
        <end position="25"/>
    </location>
</feature>
<feature type="transmembrane region" description="Helical" evidence="2">
    <location>
        <begin position="396"/>
        <end position="415"/>
    </location>
</feature>
<evidence type="ECO:0000313" key="4">
    <source>
        <dbReference type="EnsemblProtists" id="EKX49486"/>
    </source>
</evidence>
<evidence type="ECO:0000313" key="5">
    <source>
        <dbReference type="Proteomes" id="UP000011087"/>
    </source>
</evidence>
<dbReference type="STRING" id="905079.L1JLQ5"/>
<dbReference type="EnsemblProtists" id="EKX49486">
    <property type="protein sequence ID" value="EKX49486"/>
    <property type="gene ID" value="GUITHDRAFT_136143"/>
</dbReference>
<reference evidence="3 5" key="1">
    <citation type="journal article" date="2012" name="Nature">
        <title>Algal genomes reveal evolutionary mosaicism and the fate of nucleomorphs.</title>
        <authorList>
            <consortium name="DOE Joint Genome Institute"/>
            <person name="Curtis B.A."/>
            <person name="Tanifuji G."/>
            <person name="Burki F."/>
            <person name="Gruber A."/>
            <person name="Irimia M."/>
            <person name="Maruyama S."/>
            <person name="Arias M.C."/>
            <person name="Ball S.G."/>
            <person name="Gile G.H."/>
            <person name="Hirakawa Y."/>
            <person name="Hopkins J.F."/>
            <person name="Kuo A."/>
            <person name="Rensing S.A."/>
            <person name="Schmutz J."/>
            <person name="Symeonidi A."/>
            <person name="Elias M."/>
            <person name="Eveleigh R.J."/>
            <person name="Herman E.K."/>
            <person name="Klute M.J."/>
            <person name="Nakayama T."/>
            <person name="Obornik M."/>
            <person name="Reyes-Prieto A."/>
            <person name="Armbrust E.V."/>
            <person name="Aves S.J."/>
            <person name="Beiko R.G."/>
            <person name="Coutinho P."/>
            <person name="Dacks J.B."/>
            <person name="Durnford D.G."/>
            <person name="Fast N.M."/>
            <person name="Green B.R."/>
            <person name="Grisdale C.J."/>
            <person name="Hempel F."/>
            <person name="Henrissat B."/>
            <person name="Hoppner M.P."/>
            <person name="Ishida K."/>
            <person name="Kim E."/>
            <person name="Koreny L."/>
            <person name="Kroth P.G."/>
            <person name="Liu Y."/>
            <person name="Malik S.B."/>
            <person name="Maier U.G."/>
            <person name="McRose D."/>
            <person name="Mock T."/>
            <person name="Neilson J.A."/>
            <person name="Onodera N.T."/>
            <person name="Poole A.M."/>
            <person name="Pritham E.J."/>
            <person name="Richards T.A."/>
            <person name="Rocap G."/>
            <person name="Roy S.W."/>
            <person name="Sarai C."/>
            <person name="Schaack S."/>
            <person name="Shirato S."/>
            <person name="Slamovits C.H."/>
            <person name="Spencer D.F."/>
            <person name="Suzuki S."/>
            <person name="Worden A.Z."/>
            <person name="Zauner S."/>
            <person name="Barry K."/>
            <person name="Bell C."/>
            <person name="Bharti A.K."/>
            <person name="Crow J.A."/>
            <person name="Grimwood J."/>
            <person name="Kramer R."/>
            <person name="Lindquist E."/>
            <person name="Lucas S."/>
            <person name="Salamov A."/>
            <person name="McFadden G.I."/>
            <person name="Lane C.E."/>
            <person name="Keeling P.J."/>
            <person name="Gray M.W."/>
            <person name="Grigoriev I.V."/>
            <person name="Archibald J.M."/>
        </authorList>
    </citation>
    <scope>NUCLEOTIDE SEQUENCE</scope>
    <source>
        <strain evidence="3 5">CCMP2712</strain>
    </source>
</reference>
<keyword evidence="2" id="KW-1133">Transmembrane helix</keyword>
<feature type="region of interest" description="Disordered" evidence="1">
    <location>
        <begin position="1"/>
        <end position="89"/>
    </location>
</feature>
<dbReference type="RefSeq" id="XP_005836466.1">
    <property type="nucleotide sequence ID" value="XM_005836409.1"/>
</dbReference>
<reference evidence="5" key="2">
    <citation type="submission" date="2012-11" db="EMBL/GenBank/DDBJ databases">
        <authorList>
            <person name="Kuo A."/>
            <person name="Curtis B.A."/>
            <person name="Tanifuji G."/>
            <person name="Burki F."/>
            <person name="Gruber A."/>
            <person name="Irimia M."/>
            <person name="Maruyama S."/>
            <person name="Arias M.C."/>
            <person name="Ball S.G."/>
            <person name="Gile G.H."/>
            <person name="Hirakawa Y."/>
            <person name="Hopkins J.F."/>
            <person name="Rensing S.A."/>
            <person name="Schmutz J."/>
            <person name="Symeonidi A."/>
            <person name="Elias M."/>
            <person name="Eveleigh R.J."/>
            <person name="Herman E.K."/>
            <person name="Klute M.J."/>
            <person name="Nakayama T."/>
            <person name="Obornik M."/>
            <person name="Reyes-Prieto A."/>
            <person name="Armbrust E.V."/>
            <person name="Aves S.J."/>
            <person name="Beiko R.G."/>
            <person name="Coutinho P."/>
            <person name="Dacks J.B."/>
            <person name="Durnford D.G."/>
            <person name="Fast N.M."/>
            <person name="Green B.R."/>
            <person name="Grisdale C."/>
            <person name="Hempe F."/>
            <person name="Henrissat B."/>
            <person name="Hoppner M.P."/>
            <person name="Ishida K.-I."/>
            <person name="Kim E."/>
            <person name="Koreny L."/>
            <person name="Kroth P.G."/>
            <person name="Liu Y."/>
            <person name="Malik S.-B."/>
            <person name="Maier U.G."/>
            <person name="McRose D."/>
            <person name="Mock T."/>
            <person name="Neilson J.A."/>
            <person name="Onodera N.T."/>
            <person name="Poole A.M."/>
            <person name="Pritham E.J."/>
            <person name="Richards T.A."/>
            <person name="Rocap G."/>
            <person name="Roy S.W."/>
            <person name="Sarai C."/>
            <person name="Schaack S."/>
            <person name="Shirato S."/>
            <person name="Slamovits C.H."/>
            <person name="Spencer D.F."/>
            <person name="Suzuki S."/>
            <person name="Worden A.Z."/>
            <person name="Zauner S."/>
            <person name="Barry K."/>
            <person name="Bell C."/>
            <person name="Bharti A.K."/>
            <person name="Crow J.A."/>
            <person name="Grimwood J."/>
            <person name="Kramer R."/>
            <person name="Lindquist E."/>
            <person name="Lucas S."/>
            <person name="Salamov A."/>
            <person name="McFadden G.I."/>
            <person name="Lane C.E."/>
            <person name="Keeling P.J."/>
            <person name="Gray M.W."/>
            <person name="Grigoriev I.V."/>
            <person name="Archibald J.M."/>
        </authorList>
    </citation>
    <scope>NUCLEOTIDE SEQUENCE</scope>
    <source>
        <strain evidence="5">CCMP2712</strain>
    </source>
</reference>
<dbReference type="PaxDb" id="55529-EKX49486"/>
<feature type="transmembrane region" description="Helical" evidence="2">
    <location>
        <begin position="490"/>
        <end position="511"/>
    </location>
</feature>
<name>L1JLQ5_GUITC</name>
<protein>
    <recommendedName>
        <fullName evidence="6">Vacuole membrane protein 1</fullName>
    </recommendedName>
</protein>
<dbReference type="AlphaFoldDB" id="L1JLQ5"/>
<evidence type="ECO:0008006" key="6">
    <source>
        <dbReference type="Google" id="ProtNLM"/>
    </source>
</evidence>
<sequence length="525" mass="59007">MAPTPNKRSKSSSSSSPSGRGAASPRKPRTPAKTSSPKTPRRSRSTAKSPARSPSAQKKSTGRSPARRSSRERSSNGRASRSQETKGRMQRVEKISLLTHPVKTLYHFNCVVLEFFRQPFRWLTEEQHRGTLLGLVSAILITISLFYIEGPHQPVLQRVRHNVLYVVWWFGLGVLSSVGLGTGAHTGSLYLFPHICAVVRTAESRKALDFDPSYNMLKITPALSNAFEIPPGPPAPGATPPTMYNIYMSLLFPVIVWGVGTALGELPPYLIAYGHAKAGEKDEEYDEIMDSIADSDEDSASLWSIAVKTFKWTERWMVEFLRHNGFWGVLLFSSYPNAMFDMCGLCCGHSMMPMWEFLLATTIGKGFIKAPMQELLFVWIFSHTGRDEVMAIAKRVLHILRWFVGIPIASCFFYLSMRTRKMPRMMLIPLVTFVLGILLVLITIVSEFQEHFNVVQKMEEGFDKVLAFCDKTKPQTEVKGLSSYFTAKSFFNYFVTGLILYFVMDVINNLAQGHAKEEAKKIKSS</sequence>
<feature type="transmembrane region" description="Helical" evidence="2">
    <location>
        <begin position="244"/>
        <end position="263"/>
    </location>
</feature>
<dbReference type="GeneID" id="17306134"/>
<dbReference type="OrthoDB" id="2016540at2759"/>
<dbReference type="OMA" id="WRRISAC"/>
<dbReference type="HOGENOM" id="CLU_033298_0_1_1"/>
<proteinExistence type="predicted"/>
<dbReference type="Proteomes" id="UP000011087">
    <property type="component" value="Unassembled WGS sequence"/>
</dbReference>
<dbReference type="EMBL" id="JH992982">
    <property type="protein sequence ID" value="EKX49486.1"/>
    <property type="molecule type" value="Genomic_DNA"/>
</dbReference>
<evidence type="ECO:0000313" key="3">
    <source>
        <dbReference type="EMBL" id="EKX49486.1"/>
    </source>
</evidence>
<accession>L1JLQ5</accession>
<feature type="compositionally biased region" description="Basic and acidic residues" evidence="1">
    <location>
        <begin position="69"/>
        <end position="89"/>
    </location>
</feature>
<keyword evidence="2" id="KW-0472">Membrane</keyword>
<keyword evidence="2" id="KW-0812">Transmembrane</keyword>
<dbReference type="KEGG" id="gtt:GUITHDRAFT_136143"/>
<feature type="transmembrane region" description="Helical" evidence="2">
    <location>
        <begin position="168"/>
        <end position="192"/>
    </location>
</feature>